<gene>
    <name evidence="8" type="ORF">GIB67_014908</name>
</gene>
<feature type="domain" description="DNA polymerase alpha/delta/epsilon subunit B" evidence="6">
    <location>
        <begin position="254"/>
        <end position="353"/>
    </location>
</feature>
<dbReference type="PANTHER" id="PTHR23061">
    <property type="entry name" value="DNA POLYMERASE 2 ALPHA 70 KDA SUBUNIT"/>
    <property type="match status" value="1"/>
</dbReference>
<dbReference type="InterPro" id="IPR054300">
    <property type="entry name" value="OB_DPOA2"/>
</dbReference>
<evidence type="ECO:0000313" key="9">
    <source>
        <dbReference type="Proteomes" id="UP000541444"/>
    </source>
</evidence>
<dbReference type="SUPFAM" id="SSF52540">
    <property type="entry name" value="P-loop containing nucleoside triphosphate hydrolases"/>
    <property type="match status" value="1"/>
</dbReference>
<dbReference type="InterPro" id="IPR027417">
    <property type="entry name" value="P-loop_NTPase"/>
</dbReference>
<feature type="domain" description="DNA polymerase alpha subunit B OB" evidence="7">
    <location>
        <begin position="152"/>
        <end position="223"/>
    </location>
</feature>
<dbReference type="GO" id="GO:0006270">
    <property type="term" value="P:DNA replication initiation"/>
    <property type="evidence" value="ECO:0007669"/>
    <property type="project" value="TreeGrafter"/>
</dbReference>
<evidence type="ECO:0000313" key="8">
    <source>
        <dbReference type="EMBL" id="KAF6158114.1"/>
    </source>
</evidence>
<dbReference type="GO" id="GO:0003677">
    <property type="term" value="F:DNA binding"/>
    <property type="evidence" value="ECO:0007669"/>
    <property type="project" value="InterPro"/>
</dbReference>
<comment type="similarity">
    <text evidence="2">Belongs to the DNA polymerase alpha subunit B family.</text>
</comment>
<evidence type="ECO:0000256" key="1">
    <source>
        <dbReference type="ARBA" id="ARBA00004123"/>
    </source>
</evidence>
<dbReference type="Pfam" id="PF04042">
    <property type="entry name" value="DNA_pol_E_B"/>
    <property type="match status" value="1"/>
</dbReference>
<dbReference type="Proteomes" id="UP000541444">
    <property type="component" value="Unassembled WGS sequence"/>
</dbReference>
<dbReference type="AlphaFoldDB" id="A0A7J7MTE4"/>
<dbReference type="PANTHER" id="PTHR23061:SF12">
    <property type="entry name" value="DNA POLYMERASE ALPHA SUBUNIT B"/>
    <property type="match status" value="1"/>
</dbReference>
<evidence type="ECO:0000256" key="3">
    <source>
        <dbReference type="ARBA" id="ARBA00018596"/>
    </source>
</evidence>
<dbReference type="GO" id="GO:0043531">
    <property type="term" value="F:ADP binding"/>
    <property type="evidence" value="ECO:0007669"/>
    <property type="project" value="InterPro"/>
</dbReference>
<dbReference type="Gene3D" id="3.60.21.60">
    <property type="match status" value="1"/>
</dbReference>
<sequence length="486" mass="55091">LLSSWLKANFISGTSSFIENIFMLRRLGEVGDVDFDAKRKYSKKIVDKCDGLPLAIGTLARTLIKKEGVWIAVIQQLKKSMYESLDLVNASIKMSYDFLKLSKTKLCFLLYALFPEDHKVTIDALVGYTMGEDFLGDVEALREARGNLYLMETLFSVGMVCCDAEGRLNENSILLQGSAEQSGGQNVRFDLQKLTQFSFFPGQVVGIEGHNPKGYCLIVSKVVDSIPLTVSSDLELQSSKKLYLNNFLNFQQIVTAGPFTTTDNLLFQPLIELLAYASKKQPQLVMLLGPFVYSKHLEIKRGAIDKSFDDIFHVEILRRLQDYTEYMGSASQVILVPSIRDASHDFVFPLPTFDIDPSELHHQVKIGCRTLDILKHLSSEEISRISTDGTRDHMRRLVIHVLKQRMSCSSFRKFKMAMGFRCIAWVHKLLIGCFGVDDTESHDDVYIPVSLPDEERDEILEQVEAEESTQAKIEFKLEFGHVETEY</sequence>
<name>A0A7J7MTE4_9MAGN</name>
<accession>A0A7J7MTE4</accession>
<keyword evidence="5" id="KW-0539">Nucleus</keyword>
<protein>
    <recommendedName>
        <fullName evidence="3">DNA polymerase alpha subunit B</fullName>
    </recommendedName>
</protein>
<organism evidence="8 9">
    <name type="scientific">Kingdonia uniflora</name>
    <dbReference type="NCBI Taxonomy" id="39325"/>
    <lineage>
        <taxon>Eukaryota</taxon>
        <taxon>Viridiplantae</taxon>
        <taxon>Streptophyta</taxon>
        <taxon>Embryophyta</taxon>
        <taxon>Tracheophyta</taxon>
        <taxon>Spermatophyta</taxon>
        <taxon>Magnoliopsida</taxon>
        <taxon>Ranunculales</taxon>
        <taxon>Circaeasteraceae</taxon>
        <taxon>Kingdonia</taxon>
    </lineage>
</organism>
<dbReference type="Gene3D" id="1.10.8.430">
    <property type="entry name" value="Helical domain of apoptotic protease-activating factors"/>
    <property type="match status" value="1"/>
</dbReference>
<comment type="caution">
    <text evidence="8">The sequence shown here is derived from an EMBL/GenBank/DDBJ whole genome shotgun (WGS) entry which is preliminary data.</text>
</comment>
<feature type="non-terminal residue" evidence="8">
    <location>
        <position position="1"/>
    </location>
</feature>
<evidence type="ECO:0000259" key="6">
    <source>
        <dbReference type="Pfam" id="PF04042"/>
    </source>
</evidence>
<dbReference type="Pfam" id="PF22062">
    <property type="entry name" value="OB_DPOA2"/>
    <property type="match status" value="1"/>
</dbReference>
<dbReference type="InterPro" id="IPR007185">
    <property type="entry name" value="DNA_pol_a/d/e_bsu"/>
</dbReference>
<reference evidence="8 9" key="1">
    <citation type="journal article" date="2020" name="IScience">
        <title>Genome Sequencing of the Endangered Kingdonia uniflora (Circaeasteraceae, Ranunculales) Reveals Potential Mechanisms of Evolutionary Specialization.</title>
        <authorList>
            <person name="Sun Y."/>
            <person name="Deng T."/>
            <person name="Zhang A."/>
            <person name="Moore M.J."/>
            <person name="Landis J.B."/>
            <person name="Lin N."/>
            <person name="Zhang H."/>
            <person name="Zhang X."/>
            <person name="Huang J."/>
            <person name="Zhang X."/>
            <person name="Sun H."/>
            <person name="Wang H."/>
        </authorList>
    </citation>
    <scope>NUCLEOTIDE SEQUENCE [LARGE SCALE GENOMIC DNA]</scope>
    <source>
        <strain evidence="8">TB1705</strain>
        <tissue evidence="8">Leaf</tissue>
    </source>
</reference>
<evidence type="ECO:0000256" key="4">
    <source>
        <dbReference type="ARBA" id="ARBA00022705"/>
    </source>
</evidence>
<evidence type="ECO:0000256" key="2">
    <source>
        <dbReference type="ARBA" id="ARBA00007299"/>
    </source>
</evidence>
<comment type="subcellular location">
    <subcellularLocation>
        <location evidence="1">Nucleus</location>
    </subcellularLocation>
</comment>
<keyword evidence="4" id="KW-0235">DNA replication</keyword>
<dbReference type="OrthoDB" id="336885at2759"/>
<dbReference type="InterPro" id="IPR042197">
    <property type="entry name" value="Apaf_helical"/>
</dbReference>
<dbReference type="EMBL" id="JACGCM010001237">
    <property type="protein sequence ID" value="KAF6158114.1"/>
    <property type="molecule type" value="Genomic_DNA"/>
</dbReference>
<evidence type="ECO:0000256" key="5">
    <source>
        <dbReference type="ARBA" id="ARBA00023242"/>
    </source>
</evidence>
<dbReference type="InterPro" id="IPR016722">
    <property type="entry name" value="DNA_pol_alpha_bsu"/>
</dbReference>
<dbReference type="GO" id="GO:0005658">
    <property type="term" value="C:alpha DNA polymerase:primase complex"/>
    <property type="evidence" value="ECO:0007669"/>
    <property type="project" value="TreeGrafter"/>
</dbReference>
<keyword evidence="9" id="KW-1185">Reference proteome</keyword>
<proteinExistence type="inferred from homology"/>
<evidence type="ECO:0000259" key="7">
    <source>
        <dbReference type="Pfam" id="PF22062"/>
    </source>
</evidence>